<protein>
    <submittedName>
        <fullName evidence="1">Uncharacterized protein</fullName>
    </submittedName>
</protein>
<reference evidence="1" key="1">
    <citation type="submission" date="2018-05" db="EMBL/GenBank/DDBJ databases">
        <authorList>
            <person name="Lanie J.A."/>
            <person name="Ng W.-L."/>
            <person name="Kazmierczak K.M."/>
            <person name="Andrzejewski T.M."/>
            <person name="Davidsen T.M."/>
            <person name="Wayne K.J."/>
            <person name="Tettelin H."/>
            <person name="Glass J.I."/>
            <person name="Rusch D."/>
            <person name="Podicherti R."/>
            <person name="Tsui H.-C.T."/>
            <person name="Winkler M.E."/>
        </authorList>
    </citation>
    <scope>NUCLEOTIDE SEQUENCE</scope>
    <source>
        <strain evidence="1">KNB</strain>
    </source>
</reference>
<sequence>MLQIFRLFTPAPQQMEKYIRQQEPQQKSINSTRTKHNFAERHATEIKEANNKRFDKLFNNEKAEDISRNQSRL</sequence>
<gene>
    <name evidence="1" type="ORF">NITFAB_2569</name>
</gene>
<accession>A0A2X0SHT4</accession>
<organism evidence="1">
    <name type="scientific">Candidatus Nitrotoga fabula</name>
    <dbReference type="NCBI Taxonomy" id="2182327"/>
    <lineage>
        <taxon>Bacteria</taxon>
        <taxon>Pseudomonadati</taxon>
        <taxon>Pseudomonadota</taxon>
        <taxon>Betaproteobacteria</taxon>
        <taxon>Nitrosomonadales</taxon>
        <taxon>Gallionellaceae</taxon>
        <taxon>Candidatus Nitrotoga</taxon>
    </lineage>
</organism>
<evidence type="ECO:0000313" key="1">
    <source>
        <dbReference type="EMBL" id="SPS06971.1"/>
    </source>
</evidence>
<proteinExistence type="predicted"/>
<dbReference type="AlphaFoldDB" id="A0A2X0SHT4"/>
<name>A0A2X0SHT4_9PROT</name>
<dbReference type="EMBL" id="LS423452">
    <property type="protein sequence ID" value="SPS06971.1"/>
    <property type="molecule type" value="Genomic_DNA"/>
</dbReference>